<evidence type="ECO:0000313" key="3">
    <source>
        <dbReference type="EMBL" id="BBG28850.1"/>
    </source>
</evidence>
<feature type="domain" description="GST N-terminal" evidence="2">
    <location>
        <begin position="44"/>
        <end position="127"/>
    </location>
</feature>
<organism evidence="3 4">
    <name type="scientific">Zymobacter palmae</name>
    <dbReference type="NCBI Taxonomy" id="33074"/>
    <lineage>
        <taxon>Bacteria</taxon>
        <taxon>Pseudomonadati</taxon>
        <taxon>Pseudomonadota</taxon>
        <taxon>Gammaproteobacteria</taxon>
        <taxon>Oceanospirillales</taxon>
        <taxon>Halomonadaceae</taxon>
        <taxon>Zymobacter group</taxon>
        <taxon>Zymobacter</taxon>
    </lineage>
</organism>
<dbReference type="KEGG" id="zpl:ZBT109_0050"/>
<dbReference type="PROSITE" id="PS00195">
    <property type="entry name" value="GLUTAREDOXIN_1"/>
    <property type="match status" value="1"/>
</dbReference>
<dbReference type="PROSITE" id="PS51354">
    <property type="entry name" value="GLUTAREDOXIN_2"/>
    <property type="match status" value="1"/>
</dbReference>
<sequence length="127" mass="14435">MRNLFRLISAGMMLGMAWLATPAMAATPVTHDAKVQTAPIAKDAPLVLYYRDDCPYCWNVMSYLNDQHRELPMKEINSSEAISNELIIGGGKRQVPCLRIRENNGNKITWLYQSAEIIKYLDEHPQP</sequence>
<dbReference type="EMBL" id="AP018933">
    <property type="protein sequence ID" value="BBG28850.1"/>
    <property type="molecule type" value="Genomic_DNA"/>
</dbReference>
<keyword evidence="4" id="KW-1185">Reference proteome</keyword>
<proteinExistence type="predicted"/>
<protein>
    <submittedName>
        <fullName evidence="3">Glutaredoxin and related proteins</fullName>
    </submittedName>
</protein>
<dbReference type="Proteomes" id="UP000267342">
    <property type="component" value="Chromosome"/>
</dbReference>
<feature type="chain" id="PRO_5016624998" evidence="1">
    <location>
        <begin position="26"/>
        <end position="127"/>
    </location>
</feature>
<reference evidence="3 4" key="1">
    <citation type="submission" date="2018-09" db="EMBL/GenBank/DDBJ databases">
        <title>Zymobacter palmae IAM14233 (=T109) whole genome analysis.</title>
        <authorList>
            <person name="Yanase H."/>
        </authorList>
    </citation>
    <scope>NUCLEOTIDE SEQUENCE [LARGE SCALE GENOMIC DNA]</scope>
    <source>
        <strain evidence="3 4">IAM14233</strain>
    </source>
</reference>
<keyword evidence="1" id="KW-0732">Signal</keyword>
<dbReference type="STRING" id="1123510.GCA_000620025_00140"/>
<dbReference type="CDD" id="cd00570">
    <property type="entry name" value="GST_N_family"/>
    <property type="match status" value="1"/>
</dbReference>
<dbReference type="RefSeq" id="WP_051523630.1">
    <property type="nucleotide sequence ID" value="NZ_AP018933.1"/>
</dbReference>
<dbReference type="Pfam" id="PF00462">
    <property type="entry name" value="Glutaredoxin"/>
    <property type="match status" value="1"/>
</dbReference>
<dbReference type="Gene3D" id="3.40.30.10">
    <property type="entry name" value="Glutaredoxin"/>
    <property type="match status" value="1"/>
</dbReference>
<gene>
    <name evidence="3" type="ORF">ZBT109_0050</name>
</gene>
<accession>A0A348HB48</accession>
<evidence type="ECO:0000256" key="1">
    <source>
        <dbReference type="SAM" id="SignalP"/>
    </source>
</evidence>
<dbReference type="InterPro" id="IPR002109">
    <property type="entry name" value="Glutaredoxin"/>
</dbReference>
<dbReference type="InterPro" id="IPR004045">
    <property type="entry name" value="Glutathione_S-Trfase_N"/>
</dbReference>
<dbReference type="AlphaFoldDB" id="A0A348HB48"/>
<dbReference type="PROSITE" id="PS50404">
    <property type="entry name" value="GST_NTER"/>
    <property type="match status" value="1"/>
</dbReference>
<evidence type="ECO:0000313" key="4">
    <source>
        <dbReference type="Proteomes" id="UP000267342"/>
    </source>
</evidence>
<dbReference type="SUPFAM" id="SSF52833">
    <property type="entry name" value="Thioredoxin-like"/>
    <property type="match status" value="1"/>
</dbReference>
<dbReference type="OrthoDB" id="9793736at2"/>
<name>A0A348HB48_9GAMM</name>
<dbReference type="InterPro" id="IPR036249">
    <property type="entry name" value="Thioredoxin-like_sf"/>
</dbReference>
<dbReference type="InterPro" id="IPR011767">
    <property type="entry name" value="GLR_AS"/>
</dbReference>
<feature type="signal peptide" evidence="1">
    <location>
        <begin position="1"/>
        <end position="25"/>
    </location>
</feature>
<evidence type="ECO:0000259" key="2">
    <source>
        <dbReference type="PROSITE" id="PS50404"/>
    </source>
</evidence>